<dbReference type="Proteomes" id="UP000244338">
    <property type="component" value="Unassembled WGS sequence"/>
</dbReference>
<feature type="domain" description="Toprim" evidence="1">
    <location>
        <begin position="2"/>
        <end position="99"/>
    </location>
</feature>
<dbReference type="SMART" id="SM00493">
    <property type="entry name" value="TOPRIM"/>
    <property type="match status" value="1"/>
</dbReference>
<evidence type="ECO:0000313" key="2">
    <source>
        <dbReference type="EMBL" id="PTQ56280.1"/>
    </source>
</evidence>
<dbReference type="PANTHER" id="PTHR39156:SF2">
    <property type="entry name" value="DNA PRIMASE (BACTERIAL TYPE) AND SMALL PRIMASE-LIKE PROTEINS"/>
    <property type="match status" value="1"/>
</dbReference>
<dbReference type="GO" id="GO:0006364">
    <property type="term" value="P:rRNA processing"/>
    <property type="evidence" value="ECO:0007669"/>
    <property type="project" value="TreeGrafter"/>
</dbReference>
<dbReference type="PANTHER" id="PTHR39156">
    <property type="entry name" value="RIBONUCLEASE M5"/>
    <property type="match status" value="1"/>
</dbReference>
<accession>A0A2R6Y0T7</accession>
<name>A0A2R6Y0T7_9BACL</name>
<dbReference type="Gene3D" id="3.40.1360.10">
    <property type="match status" value="1"/>
</dbReference>
<reference evidence="3" key="1">
    <citation type="journal article" date="2018" name="Sci. Rep.">
        <title>Lignite coal burning seam in the remote Altai Mountains harbors a hydrogen-driven thermophilic microbial community.</title>
        <authorList>
            <person name="Kadnikov V.V."/>
            <person name="Mardanov A.V."/>
            <person name="Ivasenko D.A."/>
            <person name="Antsiferov D.V."/>
            <person name="Beletsky A.V."/>
            <person name="Karnachuk O.V."/>
            <person name="Ravin N.V."/>
        </authorList>
    </citation>
    <scope>NUCLEOTIDE SEQUENCE [LARGE SCALE GENOMIC DNA]</scope>
</reference>
<evidence type="ECO:0000313" key="3">
    <source>
        <dbReference type="Proteomes" id="UP000244338"/>
    </source>
</evidence>
<proteinExistence type="predicted"/>
<dbReference type="InterPro" id="IPR006171">
    <property type="entry name" value="TOPRIM_dom"/>
</dbReference>
<organism evidence="2 3">
    <name type="scientific">Candidatus Carbonibacillus altaicus</name>
    <dbReference type="NCBI Taxonomy" id="2163959"/>
    <lineage>
        <taxon>Bacteria</taxon>
        <taxon>Bacillati</taxon>
        <taxon>Bacillota</taxon>
        <taxon>Bacilli</taxon>
        <taxon>Bacillales</taxon>
        <taxon>Candidatus Carbonibacillus</taxon>
    </lineage>
</organism>
<dbReference type="AlphaFoldDB" id="A0A2R6Y0T7"/>
<dbReference type="Pfam" id="PF01751">
    <property type="entry name" value="Toprim"/>
    <property type="match status" value="1"/>
</dbReference>
<dbReference type="PROSITE" id="PS50880">
    <property type="entry name" value="TOPRIM"/>
    <property type="match status" value="1"/>
</dbReference>
<sequence length="143" mass="16610">MGKVLIVEGPTDVAKLQPILSEPVEFIKTYGTLSRQTLSNGSMLFGALDLERLEDEEDVYIFVDADRAGESLRRMLRHFLPGARHLYTERRYREVAETPAVVLAHILMHAYFEVNLAYVESTITNEEEHRLYLSLVKRERRRM</sequence>
<protein>
    <submittedName>
        <fullName evidence="2">Toprim domain protein</fullName>
    </submittedName>
</protein>
<evidence type="ECO:0000259" key="1">
    <source>
        <dbReference type="PROSITE" id="PS50880"/>
    </source>
</evidence>
<dbReference type="EMBL" id="PEBX01000035">
    <property type="protein sequence ID" value="PTQ56280.1"/>
    <property type="molecule type" value="Genomic_DNA"/>
</dbReference>
<dbReference type="GO" id="GO:0043822">
    <property type="term" value="F:ribonuclease M5 activity"/>
    <property type="evidence" value="ECO:0007669"/>
    <property type="project" value="TreeGrafter"/>
</dbReference>
<dbReference type="SUPFAM" id="SSF110455">
    <property type="entry name" value="Toprim domain"/>
    <property type="match status" value="1"/>
</dbReference>
<gene>
    <name evidence="2" type="ORF">BSOLF_0504</name>
</gene>
<comment type="caution">
    <text evidence="2">The sequence shown here is derived from an EMBL/GenBank/DDBJ whole genome shotgun (WGS) entry which is preliminary data.</text>
</comment>